<proteinExistence type="predicted"/>
<evidence type="ECO:0000313" key="2">
    <source>
        <dbReference type="EMBL" id="KAK3849851.1"/>
    </source>
</evidence>
<feature type="compositionally biased region" description="Low complexity" evidence="1">
    <location>
        <begin position="25"/>
        <end position="46"/>
    </location>
</feature>
<dbReference type="AlphaFoldDB" id="A0AAE1EHW7"/>
<reference evidence="2" key="1">
    <citation type="submission" date="2023-10" db="EMBL/GenBank/DDBJ databases">
        <title>Genome assemblies of two species of porcelain crab, Petrolisthes cinctipes and Petrolisthes manimaculis (Anomura: Porcellanidae).</title>
        <authorList>
            <person name="Angst P."/>
        </authorList>
    </citation>
    <scope>NUCLEOTIDE SEQUENCE</scope>
    <source>
        <strain evidence="2">PB745_01</strain>
        <tissue evidence="2">Gill</tissue>
    </source>
</reference>
<gene>
    <name evidence="2" type="ORF">Pcinc_043408</name>
</gene>
<evidence type="ECO:0000313" key="3">
    <source>
        <dbReference type="Proteomes" id="UP001286313"/>
    </source>
</evidence>
<feature type="region of interest" description="Disordered" evidence="1">
    <location>
        <begin position="1"/>
        <end position="93"/>
    </location>
</feature>
<accession>A0AAE1EHW7</accession>
<comment type="caution">
    <text evidence="2">The sequence shown here is derived from an EMBL/GenBank/DDBJ whole genome shotgun (WGS) entry which is preliminary data.</text>
</comment>
<protein>
    <submittedName>
        <fullName evidence="2">Uncharacterized protein</fullName>
    </submittedName>
</protein>
<organism evidence="2 3">
    <name type="scientific">Petrolisthes cinctipes</name>
    <name type="common">Flat porcelain crab</name>
    <dbReference type="NCBI Taxonomy" id="88211"/>
    <lineage>
        <taxon>Eukaryota</taxon>
        <taxon>Metazoa</taxon>
        <taxon>Ecdysozoa</taxon>
        <taxon>Arthropoda</taxon>
        <taxon>Crustacea</taxon>
        <taxon>Multicrustacea</taxon>
        <taxon>Malacostraca</taxon>
        <taxon>Eumalacostraca</taxon>
        <taxon>Eucarida</taxon>
        <taxon>Decapoda</taxon>
        <taxon>Pleocyemata</taxon>
        <taxon>Anomura</taxon>
        <taxon>Galatheoidea</taxon>
        <taxon>Porcellanidae</taxon>
        <taxon>Petrolisthes</taxon>
    </lineage>
</organism>
<feature type="compositionally biased region" description="Pro residues" evidence="1">
    <location>
        <begin position="47"/>
        <end position="71"/>
    </location>
</feature>
<dbReference type="Proteomes" id="UP001286313">
    <property type="component" value="Unassembled WGS sequence"/>
</dbReference>
<name>A0AAE1EHW7_PETCI</name>
<evidence type="ECO:0000256" key="1">
    <source>
        <dbReference type="SAM" id="MobiDB-lite"/>
    </source>
</evidence>
<dbReference type="EMBL" id="JAWQEG010008673">
    <property type="protein sequence ID" value="KAK3849851.1"/>
    <property type="molecule type" value="Genomic_DNA"/>
</dbReference>
<sequence length="115" mass="12411">MTTYCTTLLPLPHQYPLSPSPSSDPFPSNHHPPSFPSLTSTLFPLPQAAPPPSLPTTIHPPSPPSPVPSFPFPKQRRPLPFQPPSTLLSSPPHMYLSPLPASIPPGGRSRHYITG</sequence>
<keyword evidence="3" id="KW-1185">Reference proteome</keyword>